<dbReference type="InterPro" id="IPR012413">
    <property type="entry name" value="BA14K"/>
</dbReference>
<accession>A0ABV2MWP2</accession>
<proteinExistence type="inferred from homology"/>
<evidence type="ECO:0000256" key="5">
    <source>
        <dbReference type="ARBA" id="ARBA00022734"/>
    </source>
</evidence>
<evidence type="ECO:0000256" key="6">
    <source>
        <dbReference type="ARBA" id="ARBA00025321"/>
    </source>
</evidence>
<keyword evidence="4" id="KW-1003">Cell membrane</keyword>
<evidence type="ECO:0000313" key="9">
    <source>
        <dbReference type="Proteomes" id="UP001549076"/>
    </source>
</evidence>
<evidence type="ECO:0000256" key="1">
    <source>
        <dbReference type="ARBA" id="ARBA00004167"/>
    </source>
</evidence>
<organism evidence="8 9">
    <name type="scientific">Aquamicrobium terrae</name>
    <dbReference type="NCBI Taxonomy" id="1324945"/>
    <lineage>
        <taxon>Bacteria</taxon>
        <taxon>Pseudomonadati</taxon>
        <taxon>Pseudomonadota</taxon>
        <taxon>Alphaproteobacteria</taxon>
        <taxon>Hyphomicrobiales</taxon>
        <taxon>Phyllobacteriaceae</taxon>
        <taxon>Aquamicrobium</taxon>
    </lineage>
</organism>
<dbReference type="Proteomes" id="UP001549076">
    <property type="component" value="Unassembled WGS sequence"/>
</dbReference>
<dbReference type="RefSeq" id="WP_354192073.1">
    <property type="nucleotide sequence ID" value="NZ_JBEPML010000001.1"/>
</dbReference>
<comment type="function">
    <text evidence="6">Has immunoglobulin-binding and hemagglutination properties, and can bind to mannose. Essential for virulence. May be involved in LPS biosynthesis or polysaccharide transport.</text>
</comment>
<gene>
    <name evidence="8" type="ORF">ABID37_000181</name>
</gene>
<evidence type="ECO:0000313" key="8">
    <source>
        <dbReference type="EMBL" id="MET3789997.1"/>
    </source>
</evidence>
<sequence>MKTLLSSPLKAGLAALCLAGMLSVPAVAGPAPVNAPAVPAASVANDLIQVRDHRWRRAPPRHWSRHHYRENRRWRRHHYRPYYHRPHYRGSGFYLGLGLGVPAYRYVEPRRYYRPAGNAHVRWCYNRYRSYRAWDNTFQPYYGPRRQCRSPYG</sequence>
<dbReference type="Pfam" id="PF07886">
    <property type="entry name" value="BA14K"/>
    <property type="match status" value="1"/>
</dbReference>
<name>A0ABV2MWP2_9HYPH</name>
<reference evidence="8 9" key="1">
    <citation type="submission" date="2024-06" db="EMBL/GenBank/DDBJ databases">
        <title>Genomic Encyclopedia of Type Strains, Phase IV (KMG-IV): sequencing the most valuable type-strain genomes for metagenomic binning, comparative biology and taxonomic classification.</title>
        <authorList>
            <person name="Goeker M."/>
        </authorList>
    </citation>
    <scope>NUCLEOTIDE SEQUENCE [LARGE SCALE GENOMIC DNA]</scope>
    <source>
        <strain evidence="8 9">DSM 27865</strain>
    </source>
</reference>
<evidence type="ECO:0000256" key="4">
    <source>
        <dbReference type="ARBA" id="ARBA00022475"/>
    </source>
</evidence>
<protein>
    <recommendedName>
        <fullName evidence="3">Lectin-like protein BA14k</fullName>
    </recommendedName>
</protein>
<comment type="similarity">
    <text evidence="2">Belongs to the BA14k family.</text>
</comment>
<keyword evidence="7" id="KW-0732">Signal</keyword>
<feature type="signal peptide" evidence="7">
    <location>
        <begin position="1"/>
        <end position="28"/>
    </location>
</feature>
<keyword evidence="5" id="KW-0430">Lectin</keyword>
<evidence type="ECO:0000256" key="7">
    <source>
        <dbReference type="SAM" id="SignalP"/>
    </source>
</evidence>
<comment type="subcellular location">
    <subcellularLocation>
        <location evidence="1">Membrane</location>
        <topology evidence="1">Single-pass membrane protein</topology>
    </subcellularLocation>
</comment>
<evidence type="ECO:0000256" key="3">
    <source>
        <dbReference type="ARBA" id="ARBA00020552"/>
    </source>
</evidence>
<evidence type="ECO:0000256" key="2">
    <source>
        <dbReference type="ARBA" id="ARBA00010270"/>
    </source>
</evidence>
<keyword evidence="9" id="KW-1185">Reference proteome</keyword>
<dbReference type="EMBL" id="JBEPML010000001">
    <property type="protein sequence ID" value="MET3789997.1"/>
    <property type="molecule type" value="Genomic_DNA"/>
</dbReference>
<comment type="caution">
    <text evidence="8">The sequence shown here is derived from an EMBL/GenBank/DDBJ whole genome shotgun (WGS) entry which is preliminary data.</text>
</comment>
<feature type="chain" id="PRO_5045886166" description="Lectin-like protein BA14k" evidence="7">
    <location>
        <begin position="29"/>
        <end position="153"/>
    </location>
</feature>
<keyword evidence="4" id="KW-0472">Membrane</keyword>